<protein>
    <submittedName>
        <fullName evidence="1">Uncharacterized protein</fullName>
    </submittedName>
</protein>
<dbReference type="RefSeq" id="WP_228228507.1">
    <property type="nucleotide sequence ID" value="NZ_JAJGMW010000002.1"/>
</dbReference>
<evidence type="ECO:0000313" key="2">
    <source>
        <dbReference type="Proteomes" id="UP001197770"/>
    </source>
</evidence>
<evidence type="ECO:0000313" key="1">
    <source>
        <dbReference type="EMBL" id="MCC4211386.1"/>
    </source>
</evidence>
<accession>A0ABS8GN15</accession>
<comment type="caution">
    <text evidence="1">The sequence shown here is derived from an EMBL/GenBank/DDBJ whole genome shotgun (WGS) entry which is preliminary data.</text>
</comment>
<reference evidence="1 2" key="1">
    <citation type="submission" date="2021-11" db="EMBL/GenBank/DDBJ databases">
        <title>Seasonal and diel survey of microbial diversity of the Tyrrhenian coast.</title>
        <authorList>
            <person name="Gattoni G."/>
            <person name="Corral P."/>
        </authorList>
    </citation>
    <scope>NUCLEOTIDE SEQUENCE [LARGE SCALE GENOMIC DNA]</scope>
    <source>
        <strain evidence="1 2">Mr9</strain>
    </source>
</reference>
<dbReference type="EMBL" id="JAJGMW010000002">
    <property type="protein sequence ID" value="MCC4211386.1"/>
    <property type="molecule type" value="Genomic_DNA"/>
</dbReference>
<keyword evidence="2" id="KW-1185">Reference proteome</keyword>
<organism evidence="1 2">
    <name type="scientific">Leeuwenhoekiella parthenopeia</name>
    <dbReference type="NCBI Taxonomy" id="2890320"/>
    <lineage>
        <taxon>Bacteria</taxon>
        <taxon>Pseudomonadati</taxon>
        <taxon>Bacteroidota</taxon>
        <taxon>Flavobacteriia</taxon>
        <taxon>Flavobacteriales</taxon>
        <taxon>Flavobacteriaceae</taxon>
        <taxon>Leeuwenhoekiella</taxon>
    </lineage>
</organism>
<dbReference type="Proteomes" id="UP001197770">
    <property type="component" value="Unassembled WGS sequence"/>
</dbReference>
<gene>
    <name evidence="1" type="ORF">LLW17_01530</name>
</gene>
<name>A0ABS8GN15_9FLAO</name>
<proteinExistence type="predicted"/>
<sequence length="68" mass="7580">MSKSTKKSQSYNEDILIALEKKYGVGKTFIRACIRGDRDGLLPDTISKEYKKADNAAKKAIEDKITNA</sequence>